<name>A0A139AT85_GONPJ</name>
<gene>
    <name evidence="1" type="ORF">M427DRAFT_52601</name>
</gene>
<sequence>MSEKFLIDALAGGAGALAYKEYEKRRERDGLPPAHHQGAKEVLAGIVSFEVAKHLQEYEAKHGKQQVEHIEKLKEQVMARIHGMSQGN</sequence>
<accession>A0A139AT85</accession>
<dbReference type="AlphaFoldDB" id="A0A139AT85"/>
<protein>
    <submittedName>
        <fullName evidence="1">Uncharacterized protein</fullName>
    </submittedName>
</protein>
<dbReference type="InterPro" id="IPR022234">
    <property type="entry name" value="DUF3759"/>
</dbReference>
<evidence type="ECO:0000313" key="2">
    <source>
        <dbReference type="Proteomes" id="UP000070544"/>
    </source>
</evidence>
<dbReference type="Pfam" id="PF12585">
    <property type="entry name" value="DUF3759"/>
    <property type="match status" value="1"/>
</dbReference>
<dbReference type="Proteomes" id="UP000070544">
    <property type="component" value="Unassembled WGS sequence"/>
</dbReference>
<proteinExistence type="predicted"/>
<dbReference type="OrthoDB" id="2170809at2759"/>
<organism evidence="1 2">
    <name type="scientific">Gonapodya prolifera (strain JEL478)</name>
    <name type="common">Monoblepharis prolifera</name>
    <dbReference type="NCBI Taxonomy" id="1344416"/>
    <lineage>
        <taxon>Eukaryota</taxon>
        <taxon>Fungi</taxon>
        <taxon>Fungi incertae sedis</taxon>
        <taxon>Chytridiomycota</taxon>
        <taxon>Chytridiomycota incertae sedis</taxon>
        <taxon>Monoblepharidomycetes</taxon>
        <taxon>Monoblepharidales</taxon>
        <taxon>Gonapodyaceae</taxon>
        <taxon>Gonapodya</taxon>
    </lineage>
</organism>
<evidence type="ECO:0000313" key="1">
    <source>
        <dbReference type="EMBL" id="KXS19715.1"/>
    </source>
</evidence>
<reference evidence="1 2" key="1">
    <citation type="journal article" date="2015" name="Genome Biol. Evol.">
        <title>Phylogenomic analyses indicate that early fungi evolved digesting cell walls of algal ancestors of land plants.</title>
        <authorList>
            <person name="Chang Y."/>
            <person name="Wang S."/>
            <person name="Sekimoto S."/>
            <person name="Aerts A.L."/>
            <person name="Choi C."/>
            <person name="Clum A."/>
            <person name="LaButti K.M."/>
            <person name="Lindquist E.A."/>
            <person name="Yee Ngan C."/>
            <person name="Ohm R.A."/>
            <person name="Salamov A.A."/>
            <person name="Grigoriev I.V."/>
            <person name="Spatafora J.W."/>
            <person name="Berbee M.L."/>
        </authorList>
    </citation>
    <scope>NUCLEOTIDE SEQUENCE [LARGE SCALE GENOMIC DNA]</scope>
    <source>
        <strain evidence="1 2">JEL478</strain>
    </source>
</reference>
<dbReference type="EMBL" id="KQ965737">
    <property type="protein sequence ID" value="KXS19715.1"/>
    <property type="molecule type" value="Genomic_DNA"/>
</dbReference>
<keyword evidence="2" id="KW-1185">Reference proteome</keyword>